<proteinExistence type="inferred from homology"/>
<evidence type="ECO:0000256" key="1">
    <source>
        <dbReference type="ARBA" id="ARBA00008857"/>
    </source>
</evidence>
<dbReference type="InterPro" id="IPR002104">
    <property type="entry name" value="Integrase_catalytic"/>
</dbReference>
<evidence type="ECO:0000256" key="4">
    <source>
        <dbReference type="ARBA" id="ARBA00023172"/>
    </source>
</evidence>
<dbReference type="Pfam" id="PF00589">
    <property type="entry name" value="Phage_integrase"/>
    <property type="match status" value="1"/>
</dbReference>
<gene>
    <name evidence="8" type="primary">intA_2</name>
    <name evidence="8" type="ORF">LMG27952_01749</name>
</gene>
<reference evidence="8 9" key="1">
    <citation type="submission" date="2020-10" db="EMBL/GenBank/DDBJ databases">
        <authorList>
            <person name="Peeters C."/>
        </authorList>
    </citation>
    <scope>NUCLEOTIDE SEQUENCE [LARGE SCALE GENOMIC DNA]</scope>
    <source>
        <strain evidence="8 9">LMG 27952</strain>
    </source>
</reference>
<organism evidence="8 9">
    <name type="scientific">Paraburkholderia hiiakae</name>
    <dbReference type="NCBI Taxonomy" id="1081782"/>
    <lineage>
        <taxon>Bacteria</taxon>
        <taxon>Pseudomonadati</taxon>
        <taxon>Pseudomonadota</taxon>
        <taxon>Betaproteobacteria</taxon>
        <taxon>Burkholderiales</taxon>
        <taxon>Burkholderiaceae</taxon>
        <taxon>Paraburkholderia</taxon>
    </lineage>
</organism>
<evidence type="ECO:0000256" key="3">
    <source>
        <dbReference type="ARBA" id="ARBA00023125"/>
    </source>
</evidence>
<accession>A0ABN7HKT9</accession>
<dbReference type="InterPro" id="IPR010998">
    <property type="entry name" value="Integrase_recombinase_N"/>
</dbReference>
<dbReference type="PANTHER" id="PTHR30629:SF2">
    <property type="entry name" value="PROPHAGE INTEGRASE INTS-RELATED"/>
    <property type="match status" value="1"/>
</dbReference>
<feature type="domain" description="Tyr recombinase" evidence="6">
    <location>
        <begin position="216"/>
        <end position="390"/>
    </location>
</feature>
<dbReference type="SUPFAM" id="SSF56349">
    <property type="entry name" value="DNA breaking-rejoining enzymes"/>
    <property type="match status" value="1"/>
</dbReference>
<evidence type="ECO:0000259" key="6">
    <source>
        <dbReference type="PROSITE" id="PS51898"/>
    </source>
</evidence>
<evidence type="ECO:0000256" key="5">
    <source>
        <dbReference type="PROSITE-ProRule" id="PRU01248"/>
    </source>
</evidence>
<keyword evidence="9" id="KW-1185">Reference proteome</keyword>
<dbReference type="Pfam" id="PF22022">
    <property type="entry name" value="Phage_int_M"/>
    <property type="match status" value="1"/>
</dbReference>
<dbReference type="InterPro" id="IPR044068">
    <property type="entry name" value="CB"/>
</dbReference>
<comment type="similarity">
    <text evidence="1">Belongs to the 'phage' integrase family.</text>
</comment>
<name>A0ABN7HKT9_9BURK</name>
<dbReference type="CDD" id="cd00801">
    <property type="entry name" value="INT_P4_C"/>
    <property type="match status" value="1"/>
</dbReference>
<dbReference type="PANTHER" id="PTHR30629">
    <property type="entry name" value="PROPHAGE INTEGRASE"/>
    <property type="match status" value="1"/>
</dbReference>
<dbReference type="PROSITE" id="PS51900">
    <property type="entry name" value="CB"/>
    <property type="match status" value="1"/>
</dbReference>
<dbReference type="InterPro" id="IPR011010">
    <property type="entry name" value="DNA_brk_join_enz"/>
</dbReference>
<dbReference type="Proteomes" id="UP000656319">
    <property type="component" value="Unassembled WGS sequence"/>
</dbReference>
<feature type="domain" description="Core-binding (CB)" evidence="7">
    <location>
        <begin position="104"/>
        <end position="185"/>
    </location>
</feature>
<sequence>MPESLLRDLQCRNAKPRASAYRLRDGGGLFLQIKPNGLKYWQFRYMKPDGREGLIQIGPHPRLTLDAARAARNDHRAAVSRGDDPAVLRKQDKARRKIDAARSLTFKQCAEAFIDARSAEWVNPKHTQQWANTLATYAYPVIGTLRPADIDTDLIRRVLEPIWQTKNETASRLRGRLENIMDWAKVRGLRDGENPARWNGHLDQLLAAPSKVQKPKHHAALPYSEIGPFMIELHAMVGTAARALEFTILTAMRTGEVIGALPGEFDLSAGLWTVPADRMKAKRPHRVPLSSAALASVRALPSLSADGPIFEGRREGRPLSNMAMLQLLERMGRGELTVHGFRSTFRDWAAECTPFPNEVVEMALAHAIRDKTESAYRRGDLFDKRRELMEAWAKHIKAEVRKAAGHPPLQNSRTQKSD</sequence>
<dbReference type="InterPro" id="IPR038488">
    <property type="entry name" value="Integrase_DNA-bd_sf"/>
</dbReference>
<dbReference type="InterPro" id="IPR013762">
    <property type="entry name" value="Integrase-like_cat_sf"/>
</dbReference>
<evidence type="ECO:0000313" key="8">
    <source>
        <dbReference type="EMBL" id="CAD6524651.1"/>
    </source>
</evidence>
<evidence type="ECO:0000256" key="2">
    <source>
        <dbReference type="ARBA" id="ARBA00022908"/>
    </source>
</evidence>
<protein>
    <submittedName>
        <fullName evidence="8">Prophage integrase IntA</fullName>
    </submittedName>
</protein>
<dbReference type="Gene3D" id="1.10.443.10">
    <property type="entry name" value="Intergrase catalytic core"/>
    <property type="match status" value="1"/>
</dbReference>
<dbReference type="EMBL" id="CAJHCQ010000003">
    <property type="protein sequence ID" value="CAD6524651.1"/>
    <property type="molecule type" value="Genomic_DNA"/>
</dbReference>
<evidence type="ECO:0000313" key="9">
    <source>
        <dbReference type="Proteomes" id="UP000656319"/>
    </source>
</evidence>
<keyword evidence="2" id="KW-0229">DNA integration</keyword>
<dbReference type="Gene3D" id="3.30.160.390">
    <property type="entry name" value="Integrase, DNA-binding domain"/>
    <property type="match status" value="1"/>
</dbReference>
<comment type="caution">
    <text evidence="8">The sequence shown here is derived from an EMBL/GenBank/DDBJ whole genome shotgun (WGS) entry which is preliminary data.</text>
</comment>
<evidence type="ECO:0000259" key="7">
    <source>
        <dbReference type="PROSITE" id="PS51900"/>
    </source>
</evidence>
<dbReference type="PROSITE" id="PS51898">
    <property type="entry name" value="TYR_RECOMBINASE"/>
    <property type="match status" value="1"/>
</dbReference>
<keyword evidence="4" id="KW-0233">DNA recombination</keyword>
<dbReference type="Pfam" id="PF13356">
    <property type="entry name" value="Arm-DNA-bind_3"/>
    <property type="match status" value="1"/>
</dbReference>
<dbReference type="Gene3D" id="1.10.150.130">
    <property type="match status" value="1"/>
</dbReference>
<dbReference type="InterPro" id="IPR053876">
    <property type="entry name" value="Phage_int_M"/>
</dbReference>
<dbReference type="RefSeq" id="WP_201695500.1">
    <property type="nucleotide sequence ID" value="NZ_CAJHCQ010000003.1"/>
</dbReference>
<keyword evidence="3 5" id="KW-0238">DNA-binding</keyword>
<dbReference type="InterPro" id="IPR025166">
    <property type="entry name" value="Integrase_DNA_bind_dom"/>
</dbReference>
<dbReference type="InterPro" id="IPR050808">
    <property type="entry name" value="Phage_Integrase"/>
</dbReference>